<gene>
    <name evidence="9" type="primary">adeC</name>
    <name evidence="6" type="synonym">ade</name>
    <name evidence="9" type="ORF">K239x_37230</name>
</gene>
<evidence type="ECO:0000259" key="7">
    <source>
        <dbReference type="Pfam" id="PF01979"/>
    </source>
</evidence>
<accession>A0A517NX68</accession>
<dbReference type="InterPro" id="IPR026912">
    <property type="entry name" value="Adenine_deam_C"/>
</dbReference>
<evidence type="ECO:0000256" key="2">
    <source>
        <dbReference type="ARBA" id="ARBA00012782"/>
    </source>
</evidence>
<dbReference type="GO" id="GO:0000034">
    <property type="term" value="F:adenine deaminase activity"/>
    <property type="evidence" value="ECO:0007669"/>
    <property type="project" value="UniProtKB-UniRule"/>
</dbReference>
<dbReference type="GO" id="GO:0006146">
    <property type="term" value="P:adenine catabolic process"/>
    <property type="evidence" value="ECO:0007669"/>
    <property type="project" value="InterPro"/>
</dbReference>
<dbReference type="InterPro" id="IPR011059">
    <property type="entry name" value="Metal-dep_hydrolase_composite"/>
</dbReference>
<evidence type="ECO:0000256" key="3">
    <source>
        <dbReference type="ARBA" id="ARBA00022801"/>
    </source>
</evidence>
<dbReference type="Pfam" id="PF13382">
    <property type="entry name" value="Adenine_deam_C"/>
    <property type="match status" value="1"/>
</dbReference>
<dbReference type="EC" id="3.5.4.2" evidence="2 6"/>
<feature type="domain" description="Amidohydrolase-related" evidence="7">
    <location>
        <begin position="52"/>
        <end position="332"/>
    </location>
</feature>
<evidence type="ECO:0000256" key="4">
    <source>
        <dbReference type="ARBA" id="ARBA00023211"/>
    </source>
</evidence>
<dbReference type="OrthoDB" id="9775607at2"/>
<dbReference type="InterPro" id="IPR032466">
    <property type="entry name" value="Metal_Hydrolase"/>
</dbReference>
<keyword evidence="4 6" id="KW-0464">Manganese</keyword>
<name>A0A517NX68_9BACT</name>
<evidence type="ECO:0000259" key="8">
    <source>
        <dbReference type="Pfam" id="PF13382"/>
    </source>
</evidence>
<sequence>MTSKERTEEVQLIANQIDIVSRRISPARISVSDGRIKSIETLGKTVDEKLPYVLPGFIDAHIHIESSMLVPSEFARLATRHGTVAVVTDPHEIANVMGVQGIDFMIDNANQVPLKCYFGAPSCVPATCFETAGAEIDVESISQLLARDDIHYLAEMMNFPGVLSGDPQVMAKIAAAKAAGKPVDGHAPGLTGEAADAYIAAGISTDHECTTLNEATYKLDQGMKILIREGSAAKNFDALHPLIRQSPSQVMFCSDDKHPNDLAVGHINQIVARSIALGYDLFDVLQIACLNPIQHYQLDVGQLREGDVADFVVVDDLHNWSVRSTVINGTAVAQDGQALIASVPVEPINRFNCKRQTAISFRSIAAVGEMDSAQEHRSTMVDVIRAIDGSLVTERVSVPLRIVGDEIVADHERDVLKLTVVNRYQASRPAVAWIHGFGMKQGAIASCVAHDSHNIVAVGVDDESLTAAVNKIIDQQGGISAVAVDQFAALPLSVAGIISSQDAFTVAEEYDSIDRFAKEVCGSVLTSPFMTLSFMSLLVIPSLKLSDRGLFDGDYFNFV</sequence>
<evidence type="ECO:0000256" key="6">
    <source>
        <dbReference type="HAMAP-Rule" id="MF_01518"/>
    </source>
</evidence>
<keyword evidence="3 6" id="KW-0378">Hydrolase</keyword>
<dbReference type="Gene3D" id="2.30.40.10">
    <property type="entry name" value="Urease, subunit C, domain 1"/>
    <property type="match status" value="1"/>
</dbReference>
<proteinExistence type="inferred from homology"/>
<dbReference type="Gene3D" id="3.20.20.140">
    <property type="entry name" value="Metal-dependent hydrolases"/>
    <property type="match status" value="1"/>
</dbReference>
<dbReference type="Proteomes" id="UP000319817">
    <property type="component" value="Chromosome"/>
</dbReference>
<dbReference type="SUPFAM" id="SSF51556">
    <property type="entry name" value="Metallo-dependent hydrolases"/>
    <property type="match status" value="1"/>
</dbReference>
<dbReference type="SUPFAM" id="SSF51338">
    <property type="entry name" value="Composite domain of metallo-dependent hydrolases"/>
    <property type="match status" value="1"/>
</dbReference>
<evidence type="ECO:0000256" key="5">
    <source>
        <dbReference type="ARBA" id="ARBA00047720"/>
    </source>
</evidence>
<evidence type="ECO:0000256" key="1">
    <source>
        <dbReference type="ARBA" id="ARBA00006773"/>
    </source>
</evidence>
<dbReference type="AlphaFoldDB" id="A0A517NX68"/>
<dbReference type="NCBIfam" id="TIGR01178">
    <property type="entry name" value="ade"/>
    <property type="match status" value="1"/>
</dbReference>
<dbReference type="PANTHER" id="PTHR11113:SF2">
    <property type="entry name" value="ADENINE DEAMINASE"/>
    <property type="match status" value="1"/>
</dbReference>
<comment type="catalytic activity">
    <reaction evidence="5 6">
        <text>adenine + H2O + H(+) = hypoxanthine + NH4(+)</text>
        <dbReference type="Rhea" id="RHEA:23688"/>
        <dbReference type="ChEBI" id="CHEBI:15377"/>
        <dbReference type="ChEBI" id="CHEBI:15378"/>
        <dbReference type="ChEBI" id="CHEBI:16708"/>
        <dbReference type="ChEBI" id="CHEBI:17368"/>
        <dbReference type="ChEBI" id="CHEBI:28938"/>
        <dbReference type="EC" id="3.5.4.2"/>
    </reaction>
</comment>
<evidence type="ECO:0000313" key="9">
    <source>
        <dbReference type="EMBL" id="QDT11723.1"/>
    </source>
</evidence>
<protein>
    <recommendedName>
        <fullName evidence="2 6">Adenine deaminase</fullName>
        <shortName evidence="6">Adenase</shortName>
        <shortName evidence="6">Adenine aminase</shortName>
        <ecNumber evidence="2 6">3.5.4.2</ecNumber>
    </recommendedName>
</protein>
<organism evidence="9 10">
    <name type="scientific">Stieleria marina</name>
    <dbReference type="NCBI Taxonomy" id="1930275"/>
    <lineage>
        <taxon>Bacteria</taxon>
        <taxon>Pseudomonadati</taxon>
        <taxon>Planctomycetota</taxon>
        <taxon>Planctomycetia</taxon>
        <taxon>Pirellulales</taxon>
        <taxon>Pirellulaceae</taxon>
        <taxon>Stieleria</taxon>
    </lineage>
</organism>
<dbReference type="PANTHER" id="PTHR11113">
    <property type="entry name" value="N-ACETYLGLUCOSAMINE-6-PHOSPHATE DEACETYLASE"/>
    <property type="match status" value="1"/>
</dbReference>
<keyword evidence="10" id="KW-1185">Reference proteome</keyword>
<comment type="cofactor">
    <cofactor evidence="6">
        <name>Mn(2+)</name>
        <dbReference type="ChEBI" id="CHEBI:29035"/>
    </cofactor>
</comment>
<dbReference type="Pfam" id="PF01979">
    <property type="entry name" value="Amidohydro_1"/>
    <property type="match status" value="1"/>
</dbReference>
<dbReference type="InterPro" id="IPR006680">
    <property type="entry name" value="Amidohydro-rel"/>
</dbReference>
<evidence type="ECO:0000313" key="10">
    <source>
        <dbReference type="Proteomes" id="UP000319817"/>
    </source>
</evidence>
<comment type="similarity">
    <text evidence="1 6">Belongs to the metallo-dependent hydrolases superfamily. Adenine deaminase family.</text>
</comment>
<dbReference type="EMBL" id="CP036526">
    <property type="protein sequence ID" value="QDT11723.1"/>
    <property type="molecule type" value="Genomic_DNA"/>
</dbReference>
<feature type="domain" description="Adenine deaminase C-terminal" evidence="8">
    <location>
        <begin position="391"/>
        <end position="556"/>
    </location>
</feature>
<dbReference type="HAMAP" id="MF_01518">
    <property type="entry name" value="Adenine_deamin"/>
    <property type="match status" value="1"/>
</dbReference>
<dbReference type="InterPro" id="IPR006679">
    <property type="entry name" value="Adenine_deam"/>
</dbReference>
<reference evidence="9 10" key="1">
    <citation type="submission" date="2019-02" db="EMBL/GenBank/DDBJ databases">
        <title>Deep-cultivation of Planctomycetes and their phenomic and genomic characterization uncovers novel biology.</title>
        <authorList>
            <person name="Wiegand S."/>
            <person name="Jogler M."/>
            <person name="Boedeker C."/>
            <person name="Pinto D."/>
            <person name="Vollmers J."/>
            <person name="Rivas-Marin E."/>
            <person name="Kohn T."/>
            <person name="Peeters S.H."/>
            <person name="Heuer A."/>
            <person name="Rast P."/>
            <person name="Oberbeckmann S."/>
            <person name="Bunk B."/>
            <person name="Jeske O."/>
            <person name="Meyerdierks A."/>
            <person name="Storesund J.E."/>
            <person name="Kallscheuer N."/>
            <person name="Luecker S."/>
            <person name="Lage O.M."/>
            <person name="Pohl T."/>
            <person name="Merkel B.J."/>
            <person name="Hornburger P."/>
            <person name="Mueller R.-W."/>
            <person name="Bruemmer F."/>
            <person name="Labrenz M."/>
            <person name="Spormann A.M."/>
            <person name="Op den Camp H."/>
            <person name="Overmann J."/>
            <person name="Amann R."/>
            <person name="Jetten M.S.M."/>
            <person name="Mascher T."/>
            <person name="Medema M.H."/>
            <person name="Devos D.P."/>
            <person name="Kaster A.-K."/>
            <person name="Ovreas L."/>
            <person name="Rohde M."/>
            <person name="Galperin M.Y."/>
            <person name="Jogler C."/>
        </authorList>
    </citation>
    <scope>NUCLEOTIDE SEQUENCE [LARGE SCALE GENOMIC DNA]</scope>
    <source>
        <strain evidence="9 10">K23_9</strain>
    </source>
</reference>